<evidence type="ECO:0000256" key="3">
    <source>
        <dbReference type="ARBA" id="ARBA00022519"/>
    </source>
</evidence>
<feature type="transmembrane region" description="Helical" evidence="7">
    <location>
        <begin position="171"/>
        <end position="192"/>
    </location>
</feature>
<feature type="transmembrane region" description="Helical" evidence="7">
    <location>
        <begin position="95"/>
        <end position="124"/>
    </location>
</feature>
<evidence type="ECO:0000259" key="8">
    <source>
        <dbReference type="Pfam" id="PF06808"/>
    </source>
</evidence>
<dbReference type="EMBL" id="QOCE01000011">
    <property type="protein sequence ID" value="RBW60531.1"/>
    <property type="molecule type" value="Genomic_DNA"/>
</dbReference>
<feature type="transmembrane region" description="Helical" evidence="7">
    <location>
        <begin position="313"/>
        <end position="341"/>
    </location>
</feature>
<reference evidence="9 10" key="1">
    <citation type="submission" date="2018-07" db="EMBL/GenBank/DDBJ databases">
        <title>Modular assembly of carbohydrate-degrading microbial communities in the ocean.</title>
        <authorList>
            <person name="Enke T.N."/>
            <person name="Datta M.S."/>
            <person name="Schwartzman J.A."/>
            <person name="Cermak N."/>
            <person name="Schmitz D.A."/>
            <person name="Barrere J."/>
            <person name="Cordero O.X."/>
        </authorList>
    </citation>
    <scope>NUCLEOTIDE SEQUENCE [LARGE SCALE GENOMIC DNA]</scope>
    <source>
        <strain evidence="9 10">C3M10</strain>
    </source>
</reference>
<comment type="subcellular location">
    <subcellularLocation>
        <location evidence="1 7">Cell inner membrane</location>
        <topology evidence="1 7">Multi-pass membrane protein</topology>
    </subcellularLocation>
</comment>
<keyword evidence="6 7" id="KW-0472">Membrane</keyword>
<comment type="caution">
    <text evidence="7">Lacks conserved residue(s) required for the propagation of feature annotation.</text>
</comment>
<evidence type="ECO:0000256" key="6">
    <source>
        <dbReference type="ARBA" id="ARBA00023136"/>
    </source>
</evidence>
<feature type="transmembrane region" description="Helical" evidence="7">
    <location>
        <begin position="272"/>
        <end position="292"/>
    </location>
</feature>
<evidence type="ECO:0000256" key="4">
    <source>
        <dbReference type="ARBA" id="ARBA00022692"/>
    </source>
</evidence>
<feature type="transmembrane region" description="Helical" evidence="7">
    <location>
        <begin position="56"/>
        <end position="75"/>
    </location>
</feature>
<feature type="domain" description="TRAP C4-dicarboxylate transport system permease DctM subunit" evidence="8">
    <location>
        <begin position="12"/>
        <end position="414"/>
    </location>
</feature>
<evidence type="ECO:0000256" key="5">
    <source>
        <dbReference type="ARBA" id="ARBA00022989"/>
    </source>
</evidence>
<evidence type="ECO:0000256" key="7">
    <source>
        <dbReference type="RuleBase" id="RU369079"/>
    </source>
</evidence>
<dbReference type="OrthoDB" id="9790209at2"/>
<dbReference type="AlphaFoldDB" id="A0A366X568"/>
<sequence>MILSLGLLFLALGALILRVNIAAVLLLVGAYVHLAWGDGELTYIIEDMWGAIDKEVLLSIPLFLLCGSVMGKGAIAERLIRVMRSLTAPVPGGMALATILTCAVFAAISGSSAVTLIAVGSIAYPALIKDGYSKSFALGALATGGTLGVVIPPSIPMILYGIVTETSIVDLFTAGILPGLFLTVLLGSYTVFANRHVAREQFSIGEFGSALKSGIWSLFMPVILLGGIYSGYFSPTESAAVALGYSLIVERFIHRQLSLRDLYDTALDTTTMMGALFPLLAIALSINLLLTAEQVPSQLADWVAGFVEGRTTFLLLVNGLLLIVGCVMDMASAILILAPLLQQMGEVYGIDPVHLGVIMTVNLEIGLLTPPVGLNLIIAMTAFREPFSLIVRGVLPFIGIMLFGLIVISFVPALSLWLVG</sequence>
<dbReference type="InterPro" id="IPR010656">
    <property type="entry name" value="DctM"/>
</dbReference>
<feature type="transmembrane region" description="Helical" evidence="7">
    <location>
        <begin position="136"/>
        <end position="159"/>
    </location>
</feature>
<dbReference type="RefSeq" id="WP_113822081.1">
    <property type="nucleotide sequence ID" value="NZ_QOCE01000011.1"/>
</dbReference>
<feature type="transmembrane region" description="Helical" evidence="7">
    <location>
        <begin position="213"/>
        <end position="233"/>
    </location>
</feature>
<organism evidence="9 10">
    <name type="scientific">Phaeobacter gallaeciensis</name>
    <dbReference type="NCBI Taxonomy" id="60890"/>
    <lineage>
        <taxon>Bacteria</taxon>
        <taxon>Pseudomonadati</taxon>
        <taxon>Pseudomonadota</taxon>
        <taxon>Alphaproteobacteria</taxon>
        <taxon>Rhodobacterales</taxon>
        <taxon>Roseobacteraceae</taxon>
        <taxon>Phaeobacter</taxon>
    </lineage>
</organism>
<dbReference type="PANTHER" id="PTHR33362:SF5">
    <property type="entry name" value="C4-DICARBOXYLATE TRAP TRANSPORTER LARGE PERMEASE PROTEIN DCTM"/>
    <property type="match status" value="1"/>
</dbReference>
<proteinExistence type="inferred from homology"/>
<feature type="transmembrane region" description="Helical" evidence="7">
    <location>
        <begin position="361"/>
        <end position="383"/>
    </location>
</feature>
<dbReference type="PANTHER" id="PTHR33362">
    <property type="entry name" value="SIALIC ACID TRAP TRANSPORTER PERMEASE PROTEIN SIAT-RELATED"/>
    <property type="match status" value="1"/>
</dbReference>
<dbReference type="Pfam" id="PF06808">
    <property type="entry name" value="DctM"/>
    <property type="match status" value="1"/>
</dbReference>
<feature type="transmembrane region" description="Helical" evidence="7">
    <location>
        <begin position="6"/>
        <end position="36"/>
    </location>
</feature>
<dbReference type="Proteomes" id="UP000252706">
    <property type="component" value="Unassembled WGS sequence"/>
</dbReference>
<keyword evidence="5 7" id="KW-1133">Transmembrane helix</keyword>
<dbReference type="PIRSF" id="PIRSF006066">
    <property type="entry name" value="HI0050"/>
    <property type="match status" value="1"/>
</dbReference>
<comment type="caution">
    <text evidence="9">The sequence shown here is derived from an EMBL/GenBank/DDBJ whole genome shotgun (WGS) entry which is preliminary data.</text>
</comment>
<keyword evidence="2" id="KW-1003">Cell membrane</keyword>
<comment type="function">
    <text evidence="7">Part of the tripartite ATP-independent periplasmic (TRAP) transport system.</text>
</comment>
<dbReference type="GO" id="GO:0022857">
    <property type="term" value="F:transmembrane transporter activity"/>
    <property type="evidence" value="ECO:0007669"/>
    <property type="project" value="UniProtKB-UniRule"/>
</dbReference>
<keyword evidence="4 7" id="KW-0812">Transmembrane</keyword>
<evidence type="ECO:0000256" key="1">
    <source>
        <dbReference type="ARBA" id="ARBA00004429"/>
    </source>
</evidence>
<keyword evidence="7" id="KW-0813">Transport</keyword>
<comment type="subunit">
    <text evidence="7">The complex comprises the extracytoplasmic solute receptor protein and the two transmembrane proteins.</text>
</comment>
<gene>
    <name evidence="9" type="ORF">DS909_03655</name>
</gene>
<feature type="transmembrane region" description="Helical" evidence="7">
    <location>
        <begin position="395"/>
        <end position="419"/>
    </location>
</feature>
<evidence type="ECO:0000313" key="9">
    <source>
        <dbReference type="EMBL" id="RBW60531.1"/>
    </source>
</evidence>
<accession>A0A366X568</accession>
<evidence type="ECO:0000256" key="2">
    <source>
        <dbReference type="ARBA" id="ARBA00022475"/>
    </source>
</evidence>
<name>A0A366X568_9RHOB</name>
<comment type="similarity">
    <text evidence="7">Belongs to the TRAP transporter large permease family.</text>
</comment>
<dbReference type="NCBIfam" id="TIGR00786">
    <property type="entry name" value="dctM"/>
    <property type="match status" value="1"/>
</dbReference>
<dbReference type="GO" id="GO:0005886">
    <property type="term" value="C:plasma membrane"/>
    <property type="evidence" value="ECO:0007669"/>
    <property type="project" value="UniProtKB-SubCell"/>
</dbReference>
<keyword evidence="3 7" id="KW-0997">Cell inner membrane</keyword>
<evidence type="ECO:0000313" key="10">
    <source>
        <dbReference type="Proteomes" id="UP000252706"/>
    </source>
</evidence>
<dbReference type="InterPro" id="IPR004681">
    <property type="entry name" value="TRAP_DctM"/>
</dbReference>
<protein>
    <recommendedName>
        <fullName evidence="7">TRAP transporter large permease protein</fullName>
    </recommendedName>
</protein>